<evidence type="ECO:0000256" key="5">
    <source>
        <dbReference type="ARBA" id="ARBA00022821"/>
    </source>
</evidence>
<evidence type="ECO:0000256" key="2">
    <source>
        <dbReference type="ARBA" id="ARBA00022614"/>
    </source>
</evidence>
<dbReference type="InterPro" id="IPR041118">
    <property type="entry name" value="Rx_N"/>
</dbReference>
<dbReference type="InterPro" id="IPR036388">
    <property type="entry name" value="WH-like_DNA-bd_sf"/>
</dbReference>
<dbReference type="InterPro" id="IPR002182">
    <property type="entry name" value="NB-ARC"/>
</dbReference>
<keyword evidence="14" id="KW-1185">Reference proteome</keyword>
<evidence type="ECO:0000313" key="13">
    <source>
        <dbReference type="EMBL" id="KAG2589917.1"/>
    </source>
</evidence>
<comment type="similarity">
    <text evidence="1">Belongs to the disease resistance NB-LRR family.</text>
</comment>
<gene>
    <name evidence="13" type="ORF">PVAP13_5NG286300</name>
</gene>
<dbReference type="Gene3D" id="1.20.5.4130">
    <property type="match status" value="1"/>
</dbReference>
<keyword evidence="6 7" id="KW-0175">Coiled coil</keyword>
<keyword evidence="5" id="KW-0611">Plant defense</keyword>
<evidence type="ECO:0000256" key="6">
    <source>
        <dbReference type="ARBA" id="ARBA00023054"/>
    </source>
</evidence>
<proteinExistence type="inferred from homology"/>
<evidence type="ECO:0000259" key="9">
    <source>
        <dbReference type="Pfam" id="PF00931"/>
    </source>
</evidence>
<dbReference type="Pfam" id="PF23598">
    <property type="entry name" value="LRR_14"/>
    <property type="match status" value="1"/>
</dbReference>
<dbReference type="InterPro" id="IPR042197">
    <property type="entry name" value="Apaf_helical"/>
</dbReference>
<organism evidence="13 14">
    <name type="scientific">Panicum virgatum</name>
    <name type="common">Blackwell switchgrass</name>
    <dbReference type="NCBI Taxonomy" id="38727"/>
    <lineage>
        <taxon>Eukaryota</taxon>
        <taxon>Viridiplantae</taxon>
        <taxon>Streptophyta</taxon>
        <taxon>Embryophyta</taxon>
        <taxon>Tracheophyta</taxon>
        <taxon>Spermatophyta</taxon>
        <taxon>Magnoliopsida</taxon>
        <taxon>Liliopsida</taxon>
        <taxon>Poales</taxon>
        <taxon>Poaceae</taxon>
        <taxon>PACMAD clade</taxon>
        <taxon>Panicoideae</taxon>
        <taxon>Panicodae</taxon>
        <taxon>Paniceae</taxon>
        <taxon>Panicinae</taxon>
        <taxon>Panicum</taxon>
        <taxon>Panicum sect. Hiantes</taxon>
    </lineage>
</organism>
<feature type="domain" description="Disease resistance protein winged helix" evidence="11">
    <location>
        <begin position="433"/>
        <end position="509"/>
    </location>
</feature>
<keyword evidence="2" id="KW-0433">Leucine-rich repeat</keyword>
<dbReference type="CDD" id="cd14798">
    <property type="entry name" value="RX-CC_like"/>
    <property type="match status" value="1"/>
</dbReference>
<reference evidence="13" key="1">
    <citation type="submission" date="2020-05" db="EMBL/GenBank/DDBJ databases">
        <title>WGS assembly of Panicum virgatum.</title>
        <authorList>
            <person name="Lovell J.T."/>
            <person name="Jenkins J."/>
            <person name="Shu S."/>
            <person name="Juenger T.E."/>
            <person name="Schmutz J."/>
        </authorList>
    </citation>
    <scope>NUCLEOTIDE SEQUENCE</scope>
    <source>
        <strain evidence="13">AP13</strain>
    </source>
</reference>
<feature type="region of interest" description="Disordered" evidence="8">
    <location>
        <begin position="991"/>
        <end position="1012"/>
    </location>
</feature>
<dbReference type="Gene3D" id="3.80.10.10">
    <property type="entry name" value="Ribonuclease Inhibitor"/>
    <property type="match status" value="1"/>
</dbReference>
<keyword evidence="3" id="KW-0677">Repeat</keyword>
<evidence type="ECO:0000256" key="1">
    <source>
        <dbReference type="ARBA" id="ARBA00008894"/>
    </source>
</evidence>
<feature type="domain" description="NB-ARC" evidence="9">
    <location>
        <begin position="173"/>
        <end position="343"/>
    </location>
</feature>
<dbReference type="GO" id="GO:0043531">
    <property type="term" value="F:ADP binding"/>
    <property type="evidence" value="ECO:0007669"/>
    <property type="project" value="InterPro"/>
</dbReference>
<dbReference type="AlphaFoldDB" id="A0A8T0RVE5"/>
<dbReference type="Pfam" id="PF23559">
    <property type="entry name" value="WHD_DRP"/>
    <property type="match status" value="1"/>
</dbReference>
<dbReference type="Pfam" id="PF18052">
    <property type="entry name" value="Rx_N"/>
    <property type="match status" value="1"/>
</dbReference>
<evidence type="ECO:0000259" key="10">
    <source>
        <dbReference type="Pfam" id="PF18052"/>
    </source>
</evidence>
<evidence type="ECO:0000259" key="12">
    <source>
        <dbReference type="Pfam" id="PF23598"/>
    </source>
</evidence>
<evidence type="ECO:0000256" key="3">
    <source>
        <dbReference type="ARBA" id="ARBA00022737"/>
    </source>
</evidence>
<name>A0A8T0RVE5_PANVG</name>
<dbReference type="Pfam" id="PF00931">
    <property type="entry name" value="NB-ARC"/>
    <property type="match status" value="1"/>
</dbReference>
<dbReference type="SUPFAM" id="SSF52540">
    <property type="entry name" value="P-loop containing nucleoside triphosphate hydrolases"/>
    <property type="match status" value="1"/>
</dbReference>
<dbReference type="FunFam" id="1.10.10.10:FF:000322">
    <property type="entry name" value="Probable disease resistance protein At1g63360"/>
    <property type="match status" value="1"/>
</dbReference>
<dbReference type="Gene3D" id="1.10.8.430">
    <property type="entry name" value="Helical domain of apoptotic protease-activating factors"/>
    <property type="match status" value="1"/>
</dbReference>
<dbReference type="InterPro" id="IPR058922">
    <property type="entry name" value="WHD_DRP"/>
</dbReference>
<dbReference type="PANTHER" id="PTHR23155">
    <property type="entry name" value="DISEASE RESISTANCE PROTEIN RP"/>
    <property type="match status" value="1"/>
</dbReference>
<evidence type="ECO:0000313" key="14">
    <source>
        <dbReference type="Proteomes" id="UP000823388"/>
    </source>
</evidence>
<dbReference type="SUPFAM" id="SSF52047">
    <property type="entry name" value="RNI-like"/>
    <property type="match status" value="1"/>
</dbReference>
<dbReference type="Gene3D" id="1.10.10.10">
    <property type="entry name" value="Winged helix-like DNA-binding domain superfamily/Winged helix DNA-binding domain"/>
    <property type="match status" value="1"/>
</dbReference>
<evidence type="ECO:0000259" key="11">
    <source>
        <dbReference type="Pfam" id="PF23559"/>
    </source>
</evidence>
<dbReference type="Gene3D" id="3.40.50.300">
    <property type="entry name" value="P-loop containing nucleotide triphosphate hydrolases"/>
    <property type="match status" value="1"/>
</dbReference>
<dbReference type="PANTHER" id="PTHR23155:SF1181">
    <property type="entry name" value="OS08G0170200 PROTEIN"/>
    <property type="match status" value="1"/>
</dbReference>
<keyword evidence="4" id="KW-0547">Nucleotide-binding</keyword>
<evidence type="ECO:0000256" key="4">
    <source>
        <dbReference type="ARBA" id="ARBA00022741"/>
    </source>
</evidence>
<dbReference type="EMBL" id="CM029046">
    <property type="protein sequence ID" value="KAG2589917.1"/>
    <property type="molecule type" value="Genomic_DNA"/>
</dbReference>
<dbReference type="InterPro" id="IPR027417">
    <property type="entry name" value="P-loop_NTPase"/>
</dbReference>
<dbReference type="GO" id="GO:0002758">
    <property type="term" value="P:innate immune response-activating signaling pathway"/>
    <property type="evidence" value="ECO:0007669"/>
    <property type="project" value="UniProtKB-ARBA"/>
</dbReference>
<evidence type="ECO:0000256" key="7">
    <source>
        <dbReference type="SAM" id="Coils"/>
    </source>
</evidence>
<protein>
    <submittedName>
        <fullName evidence="13">Uncharacterized protein</fullName>
    </submittedName>
</protein>
<comment type="caution">
    <text evidence="13">The sequence shown here is derived from an EMBL/GenBank/DDBJ whole genome shotgun (WGS) entry which is preliminary data.</text>
</comment>
<dbReference type="InterPro" id="IPR038005">
    <property type="entry name" value="RX-like_CC"/>
</dbReference>
<dbReference type="GO" id="GO:0009626">
    <property type="term" value="P:plant-type hypersensitive response"/>
    <property type="evidence" value="ECO:0007669"/>
    <property type="project" value="UniProtKB-ARBA"/>
</dbReference>
<dbReference type="OrthoDB" id="621413at2759"/>
<dbReference type="InterPro" id="IPR044974">
    <property type="entry name" value="Disease_R_plants"/>
</dbReference>
<feature type="domain" description="Disease resistance N-terminal" evidence="10">
    <location>
        <begin position="7"/>
        <end position="98"/>
    </location>
</feature>
<dbReference type="GO" id="GO:0042742">
    <property type="term" value="P:defense response to bacterium"/>
    <property type="evidence" value="ECO:0007669"/>
    <property type="project" value="UniProtKB-ARBA"/>
</dbReference>
<accession>A0A8T0RVE5</accession>
<feature type="domain" description="Disease resistance R13L4/SHOC-2-like LRR" evidence="12">
    <location>
        <begin position="560"/>
        <end position="969"/>
    </location>
</feature>
<dbReference type="InterPro" id="IPR032675">
    <property type="entry name" value="LRR_dom_sf"/>
</dbReference>
<dbReference type="InterPro" id="IPR055414">
    <property type="entry name" value="LRR_R13L4/SHOC2-like"/>
</dbReference>
<feature type="coiled-coil region" evidence="7">
    <location>
        <begin position="26"/>
        <end position="53"/>
    </location>
</feature>
<sequence>MEYATGALGTLLPKLGQLLRDEYRLQKGAKKNIEDLTKELECIQAALRDVGEVPLDERSELLRIWARDAREMSYDMEDMVDTFLVRVQGPDERPSKRKVKRFFKKLWDDVTKAKIRRDIGQEINDIKERVKEVAERRARYKFDDITPAKTFSVDPRIAFLNTKATDLIGIDKAREEVITKLTKGDNNVLSAQQRIISIVGFGGLGKTTLAKAVYDKLKGPFDCTAFVSVGRNPDNIKNIFRNILIQLDKGRYEKFNFSIFDDEMQLINELRDFLGNKRYFIVIDDIWDTKAWKIIQLALVDNNSGSIIIITTRKYEVAQQAGGIYRLEPLSDDNSRKLFFARMYDGESKASNHQPDDEVSDKILKKCGDIPLAIITMASLLEGKHMEEWSEILNSIDFGSKENQQVEDTMKIISFSYYDLPPHLRICLLYLSVFPEDYFIEKDALIWMWIAEDFIVHKKQGIMSSFEIGERWFSELVNRSMIQLVEKWDEGSRILVHGCQVHDMVLDLICSISSEENFVTILDNKEGASSSSSSSPGKVYRLALHNNRIVESHMVGMGRVRSFISCDCDIDKGIPLSSFTLIRVLAIYNGVFGRKHRHLKHIQNLLHLRYLQLSGGEAELPEEIGNLKFLETLHVYRLLNAKVVSLLTQLRCLRLDLGNSVSATIFTDGIKLTSLEELEVCFGYHAFKSQEPWRRFVKELGSLKELKVLRLGSCNAFSMEVQIDLVESLRSLGKMEHLSLHAYWSSSADTATWEAAGFRLPRHIRYLLLNGINFSGFPSFCINRLCLPNLSHLSLSVDAIEEQELQILGQLPELRFLDLKVESTAEIMVCSAATTDPAGDGGRFFKKLRHCTLNPWEVLLLPSKDGVSFRMRRVHATVLLGSEWNGVSSGKGLAAALMPRVHKLSFKVFSVREFKDENHGDGLCLEYFASLQNINVKIYIDDASDAEVEVKEVEASLQRAARVHPNHPLVETVRYNAPMFPEWKAWAASRQAHEAEVEQQQDDEQAGSSARD</sequence>
<dbReference type="Proteomes" id="UP000823388">
    <property type="component" value="Chromosome 5N"/>
</dbReference>
<dbReference type="PRINTS" id="PR00364">
    <property type="entry name" value="DISEASERSIST"/>
</dbReference>
<evidence type="ECO:0000256" key="8">
    <source>
        <dbReference type="SAM" id="MobiDB-lite"/>
    </source>
</evidence>